<dbReference type="PROSITE" id="PS50005">
    <property type="entry name" value="TPR"/>
    <property type="match status" value="1"/>
</dbReference>
<organism evidence="5 6">
    <name type="scientific">Chitinophaga fulva</name>
    <dbReference type="NCBI Taxonomy" id="2728842"/>
    <lineage>
        <taxon>Bacteria</taxon>
        <taxon>Pseudomonadati</taxon>
        <taxon>Bacteroidota</taxon>
        <taxon>Chitinophagia</taxon>
        <taxon>Chitinophagales</taxon>
        <taxon>Chitinophagaceae</taxon>
        <taxon>Chitinophaga</taxon>
    </lineage>
</organism>
<evidence type="ECO:0000256" key="4">
    <source>
        <dbReference type="SAM" id="SignalP"/>
    </source>
</evidence>
<keyword evidence="4" id="KW-0732">Signal</keyword>
<protein>
    <submittedName>
        <fullName evidence="5">Tetratricopeptide repeat protein</fullName>
    </submittedName>
</protein>
<gene>
    <name evidence="5" type="ORF">HHL17_21210</name>
</gene>
<accession>A0A848GQA4</accession>
<dbReference type="Gene3D" id="1.25.40.10">
    <property type="entry name" value="Tetratricopeptide repeat domain"/>
    <property type="match status" value="1"/>
</dbReference>
<keyword evidence="2 3" id="KW-0802">TPR repeat</keyword>
<proteinExistence type="predicted"/>
<keyword evidence="1" id="KW-0677">Repeat</keyword>
<feature type="signal peptide" evidence="4">
    <location>
        <begin position="1"/>
        <end position="21"/>
    </location>
</feature>
<reference evidence="5 6" key="1">
    <citation type="submission" date="2020-04" db="EMBL/GenBank/DDBJ databases">
        <title>Chitinophaga sp. G-6-1-13 sp. nov., isolated from soil.</title>
        <authorList>
            <person name="Dahal R.H."/>
            <person name="Chaudhary D.K."/>
        </authorList>
    </citation>
    <scope>NUCLEOTIDE SEQUENCE [LARGE SCALE GENOMIC DNA]</scope>
    <source>
        <strain evidence="5 6">G-6-1-13</strain>
    </source>
</reference>
<keyword evidence="6" id="KW-1185">Reference proteome</keyword>
<dbReference type="SUPFAM" id="SSF48452">
    <property type="entry name" value="TPR-like"/>
    <property type="match status" value="1"/>
</dbReference>
<evidence type="ECO:0000313" key="6">
    <source>
        <dbReference type="Proteomes" id="UP000583266"/>
    </source>
</evidence>
<dbReference type="InterPro" id="IPR011990">
    <property type="entry name" value="TPR-like_helical_dom_sf"/>
</dbReference>
<sequence length="371" mass="42916">MRLSLLQFPLALLLIAGGAYAQQDSIQAREKAIAAIRLMDSGEPEKSIPLLEEAAKLDPKNLAWPYEMAYAYYQMKDYDKSLGILKKLARRDDTNDRVFQLLGNSYDMLDKREKAIEAYEKGLKLFPAAGNLYLERGVMEIIVKDYNKALAYFEAGIKAAPMFASNYYWAAKIFCNNTEEEVWGMIYGEIFLNLERNTRRTVEISKALYLTYKSEIKFNGDTATVSFSKNNVINVAYDVKDGADALADQLKNLQLPYGGLIFEPNMAAAVGMEKDINLQSLNRIRARFLEFYQQKFRKMAKAPIVLFDYQQQVNDAGLLEPYNYWILGYGQEQEFANWRAANEDLFKRFLEWLKDHPLTINEENQFYRTRY</sequence>
<dbReference type="Proteomes" id="UP000583266">
    <property type="component" value="Unassembled WGS sequence"/>
</dbReference>
<dbReference type="InterPro" id="IPR019734">
    <property type="entry name" value="TPR_rpt"/>
</dbReference>
<dbReference type="Pfam" id="PF14559">
    <property type="entry name" value="TPR_19"/>
    <property type="match status" value="1"/>
</dbReference>
<evidence type="ECO:0000256" key="1">
    <source>
        <dbReference type="ARBA" id="ARBA00022737"/>
    </source>
</evidence>
<dbReference type="InterPro" id="IPR051012">
    <property type="entry name" value="CellSynth/LPSAsmb/PSIAsmb"/>
</dbReference>
<dbReference type="PANTHER" id="PTHR45586">
    <property type="entry name" value="TPR REPEAT-CONTAINING PROTEIN PA4667"/>
    <property type="match status" value="1"/>
</dbReference>
<dbReference type="EMBL" id="JABBGC010000002">
    <property type="protein sequence ID" value="NML39731.1"/>
    <property type="molecule type" value="Genomic_DNA"/>
</dbReference>
<dbReference type="SMART" id="SM00028">
    <property type="entry name" value="TPR"/>
    <property type="match status" value="4"/>
</dbReference>
<evidence type="ECO:0000256" key="2">
    <source>
        <dbReference type="ARBA" id="ARBA00022803"/>
    </source>
</evidence>
<dbReference type="AlphaFoldDB" id="A0A848GQA4"/>
<comment type="caution">
    <text evidence="5">The sequence shown here is derived from an EMBL/GenBank/DDBJ whole genome shotgun (WGS) entry which is preliminary data.</text>
</comment>
<feature type="chain" id="PRO_5032561257" evidence="4">
    <location>
        <begin position="22"/>
        <end position="371"/>
    </location>
</feature>
<dbReference type="PANTHER" id="PTHR45586:SF1">
    <property type="entry name" value="LIPOPOLYSACCHARIDE ASSEMBLY PROTEIN B"/>
    <property type="match status" value="1"/>
</dbReference>
<feature type="repeat" description="TPR" evidence="3">
    <location>
        <begin position="96"/>
        <end position="129"/>
    </location>
</feature>
<name>A0A848GQA4_9BACT</name>
<evidence type="ECO:0000256" key="3">
    <source>
        <dbReference type="PROSITE-ProRule" id="PRU00339"/>
    </source>
</evidence>
<dbReference type="RefSeq" id="WP_169226790.1">
    <property type="nucleotide sequence ID" value="NZ_JABBGC010000002.1"/>
</dbReference>
<evidence type="ECO:0000313" key="5">
    <source>
        <dbReference type="EMBL" id="NML39731.1"/>
    </source>
</evidence>